<accession>A0ABY2EYR4</accession>
<sequence>MFTVNDVMTISVPTHLIMGFLGTGKTTLLRHLLANKPGHERWGILVNEFGEVGIDGALLTEQGAMIKEIPGGCLCCVAGLPFQIGLNALLHKAKPDRLLIEPTGLGHPSRIMDILTNEHYRKVLNLGAAFCVIDPRQWGDSRYREHETYQDQLALADVVVANKTDLCTEADLAPLRRHISESPEPGQTLVETEQGRLDIGWLAHPHATARRAAHPQAHAGKAGQPLVAAHEPKLTRGQPWRRYANQGDDHFSVGWRFHHEVLFDPDAVRAFCEAQHVVRLKAVLHTRDGWWACNQTDQLSMYRLAPQKESRLEIIDTAPLALHDVHKQLMKTVIHLPAS</sequence>
<gene>
    <name evidence="2" type="ORF">LY04_01888</name>
</gene>
<dbReference type="EMBL" id="SODO01000006">
    <property type="protein sequence ID" value="TDW59061.1"/>
    <property type="molecule type" value="Genomic_DNA"/>
</dbReference>
<evidence type="ECO:0000313" key="3">
    <source>
        <dbReference type="Proteomes" id="UP000295058"/>
    </source>
</evidence>
<evidence type="ECO:0000259" key="1">
    <source>
        <dbReference type="Pfam" id="PF02492"/>
    </source>
</evidence>
<dbReference type="Pfam" id="PF02492">
    <property type="entry name" value="cobW"/>
    <property type="match status" value="1"/>
</dbReference>
<keyword evidence="3" id="KW-1185">Reference proteome</keyword>
<dbReference type="InterPro" id="IPR027417">
    <property type="entry name" value="P-loop_NTPase"/>
</dbReference>
<proteinExistence type="predicted"/>
<organism evidence="2 3">
    <name type="scientific">Oceanimonas baumannii</name>
    <dbReference type="NCBI Taxonomy" id="129578"/>
    <lineage>
        <taxon>Bacteria</taxon>
        <taxon>Pseudomonadati</taxon>
        <taxon>Pseudomonadota</taxon>
        <taxon>Gammaproteobacteria</taxon>
        <taxon>Aeromonadales</taxon>
        <taxon>Aeromonadaceae</taxon>
        <taxon>Oceanimonas</taxon>
    </lineage>
</organism>
<dbReference type="CDD" id="cd03112">
    <property type="entry name" value="CobW-like"/>
    <property type="match status" value="1"/>
</dbReference>
<name>A0ABY2EYR4_9GAMM</name>
<feature type="domain" description="CobW/HypB/UreG nucleotide-binding" evidence="1">
    <location>
        <begin position="13"/>
        <end position="179"/>
    </location>
</feature>
<evidence type="ECO:0000313" key="2">
    <source>
        <dbReference type="EMBL" id="TDW59061.1"/>
    </source>
</evidence>
<dbReference type="PANTHER" id="PTHR13748:SF46">
    <property type="entry name" value="ZINC CHAPERONE YEIR"/>
    <property type="match status" value="1"/>
</dbReference>
<dbReference type="InterPro" id="IPR003495">
    <property type="entry name" value="CobW/HypB/UreG_nucleotide-bd"/>
</dbReference>
<dbReference type="Proteomes" id="UP000295058">
    <property type="component" value="Unassembled WGS sequence"/>
</dbReference>
<protein>
    <submittedName>
        <fullName evidence="2">G3E family GTPase</fullName>
    </submittedName>
</protein>
<reference evidence="2 3" key="1">
    <citation type="submission" date="2019-03" db="EMBL/GenBank/DDBJ databases">
        <title>Genomic Encyclopedia of Archaeal and Bacterial Type Strains, Phase II (KMG-II): from individual species to whole genera.</title>
        <authorList>
            <person name="Goeker M."/>
        </authorList>
    </citation>
    <scope>NUCLEOTIDE SEQUENCE [LARGE SCALE GENOMIC DNA]</scope>
    <source>
        <strain evidence="2 3">DSM 15594</strain>
    </source>
</reference>
<dbReference type="SUPFAM" id="SSF52540">
    <property type="entry name" value="P-loop containing nucleoside triphosphate hydrolases"/>
    <property type="match status" value="1"/>
</dbReference>
<dbReference type="Gene3D" id="3.40.50.300">
    <property type="entry name" value="P-loop containing nucleotide triphosphate hydrolases"/>
    <property type="match status" value="1"/>
</dbReference>
<dbReference type="PANTHER" id="PTHR13748">
    <property type="entry name" value="COBW-RELATED"/>
    <property type="match status" value="1"/>
</dbReference>
<dbReference type="InterPro" id="IPR051316">
    <property type="entry name" value="Zinc-reg_GTPase_activator"/>
</dbReference>
<comment type="caution">
    <text evidence="2">The sequence shown here is derived from an EMBL/GenBank/DDBJ whole genome shotgun (WGS) entry which is preliminary data.</text>
</comment>